<keyword evidence="4" id="KW-1185">Reference proteome</keyword>
<evidence type="ECO:0000256" key="1">
    <source>
        <dbReference type="SAM" id="MobiDB-lite"/>
    </source>
</evidence>
<feature type="transmembrane region" description="Helical" evidence="2">
    <location>
        <begin position="30"/>
        <end position="55"/>
    </location>
</feature>
<dbReference type="Proteomes" id="UP000198287">
    <property type="component" value="Unassembled WGS sequence"/>
</dbReference>
<reference evidence="3 4" key="1">
    <citation type="submission" date="2015-12" db="EMBL/GenBank/DDBJ databases">
        <title>The genome of Folsomia candida.</title>
        <authorList>
            <person name="Faddeeva A."/>
            <person name="Derks M.F."/>
            <person name="Anvar Y."/>
            <person name="Smit S."/>
            <person name="Van Straalen N."/>
            <person name="Roelofs D."/>
        </authorList>
    </citation>
    <scope>NUCLEOTIDE SEQUENCE [LARGE SCALE GENOMIC DNA]</scope>
    <source>
        <strain evidence="3 4">VU population</strain>
        <tissue evidence="3">Whole body</tissue>
    </source>
</reference>
<feature type="compositionally biased region" description="Polar residues" evidence="1">
    <location>
        <begin position="83"/>
        <end position="92"/>
    </location>
</feature>
<name>A0A226DL27_FOLCA</name>
<evidence type="ECO:0000256" key="2">
    <source>
        <dbReference type="SAM" id="Phobius"/>
    </source>
</evidence>
<evidence type="ECO:0000313" key="4">
    <source>
        <dbReference type="Proteomes" id="UP000198287"/>
    </source>
</evidence>
<gene>
    <name evidence="3" type="ORF">Fcan01_19639</name>
</gene>
<comment type="caution">
    <text evidence="3">The sequence shown here is derived from an EMBL/GenBank/DDBJ whole genome shotgun (WGS) entry which is preliminary data.</text>
</comment>
<keyword evidence="2" id="KW-0472">Membrane</keyword>
<keyword evidence="2" id="KW-0812">Transmembrane</keyword>
<keyword evidence="2" id="KW-1133">Transmembrane helix</keyword>
<dbReference type="EMBL" id="LNIX01000017">
    <property type="protein sequence ID" value="OXA45698.1"/>
    <property type="molecule type" value="Genomic_DNA"/>
</dbReference>
<sequence>MCWLGHTLIGRCVVGRQVVVVVVTTVGQSIIITVDISMMTLRWIISFSFFILNVIHPPVRMDNIQDEKGEGDDPPESHHANVDSDNNALTNGRDNDDDDLSSYYTSSDECVPQPAHSKTISHDKNNQNIFWYF</sequence>
<evidence type="ECO:0000313" key="3">
    <source>
        <dbReference type="EMBL" id="OXA45698.1"/>
    </source>
</evidence>
<feature type="region of interest" description="Disordered" evidence="1">
    <location>
        <begin position="62"/>
        <end position="121"/>
    </location>
</feature>
<dbReference type="AlphaFoldDB" id="A0A226DL27"/>
<accession>A0A226DL27</accession>
<protein>
    <submittedName>
        <fullName evidence="3">Uncharacterized protein</fullName>
    </submittedName>
</protein>
<organism evidence="3 4">
    <name type="scientific">Folsomia candida</name>
    <name type="common">Springtail</name>
    <dbReference type="NCBI Taxonomy" id="158441"/>
    <lineage>
        <taxon>Eukaryota</taxon>
        <taxon>Metazoa</taxon>
        <taxon>Ecdysozoa</taxon>
        <taxon>Arthropoda</taxon>
        <taxon>Hexapoda</taxon>
        <taxon>Collembola</taxon>
        <taxon>Entomobryomorpha</taxon>
        <taxon>Isotomoidea</taxon>
        <taxon>Isotomidae</taxon>
        <taxon>Proisotominae</taxon>
        <taxon>Folsomia</taxon>
    </lineage>
</organism>
<proteinExistence type="predicted"/>